<feature type="domain" description="Cyclic nucleotide-binding" evidence="1">
    <location>
        <begin position="9"/>
        <end position="79"/>
    </location>
</feature>
<protein>
    <submittedName>
        <fullName evidence="2">Cyclic nucleotide-binding domain-containing protein</fullName>
    </submittedName>
</protein>
<dbReference type="InterPro" id="IPR018490">
    <property type="entry name" value="cNMP-bd_dom_sf"/>
</dbReference>
<sequence>MRIPTTTALFAALPPPGRQRLESLARDVSFRAGTRIFEEGERADRFWVVRSGAVSLDLRVPGRHPAPEVETLRTGDLLGWSWLFPPYSWHLGAQAQSLVRAQEFDATVVRALAEADPVFGRALAMRVAEIVGHRLQSARARLLDM</sequence>
<dbReference type="RefSeq" id="WP_093714989.1">
    <property type="nucleotide sequence ID" value="NZ_FONG01000011.1"/>
</dbReference>
<dbReference type="SMART" id="SM00100">
    <property type="entry name" value="cNMP"/>
    <property type="match status" value="1"/>
</dbReference>
<gene>
    <name evidence="2" type="ORF">SAMN05216251_111164</name>
</gene>
<dbReference type="SUPFAM" id="SSF51206">
    <property type="entry name" value="cAMP-binding domain-like"/>
    <property type="match status" value="1"/>
</dbReference>
<dbReference type="AlphaFoldDB" id="A0A1I2HP02"/>
<accession>A0A1I2HP02</accession>
<evidence type="ECO:0000259" key="1">
    <source>
        <dbReference type="PROSITE" id="PS50042"/>
    </source>
</evidence>
<dbReference type="InterPro" id="IPR000595">
    <property type="entry name" value="cNMP-bd_dom"/>
</dbReference>
<dbReference type="InterPro" id="IPR014710">
    <property type="entry name" value="RmlC-like_jellyroll"/>
</dbReference>
<reference evidence="2 3" key="1">
    <citation type="submission" date="2016-10" db="EMBL/GenBank/DDBJ databases">
        <authorList>
            <person name="de Groot N.N."/>
        </authorList>
    </citation>
    <scope>NUCLEOTIDE SEQUENCE [LARGE SCALE GENOMIC DNA]</scope>
    <source>
        <strain evidence="2 3">CGMCC 4.3510</strain>
    </source>
</reference>
<dbReference type="Pfam" id="PF00027">
    <property type="entry name" value="cNMP_binding"/>
    <property type="match status" value="1"/>
</dbReference>
<organism evidence="2 3">
    <name type="scientific">Actinacidiphila alni</name>
    <dbReference type="NCBI Taxonomy" id="380248"/>
    <lineage>
        <taxon>Bacteria</taxon>
        <taxon>Bacillati</taxon>
        <taxon>Actinomycetota</taxon>
        <taxon>Actinomycetes</taxon>
        <taxon>Kitasatosporales</taxon>
        <taxon>Streptomycetaceae</taxon>
        <taxon>Actinacidiphila</taxon>
    </lineage>
</organism>
<dbReference type="EMBL" id="FONG01000011">
    <property type="protein sequence ID" value="SFF31874.1"/>
    <property type="molecule type" value="Genomic_DNA"/>
</dbReference>
<evidence type="ECO:0000313" key="3">
    <source>
        <dbReference type="Proteomes" id="UP000199323"/>
    </source>
</evidence>
<dbReference type="PROSITE" id="PS50042">
    <property type="entry name" value="CNMP_BINDING_3"/>
    <property type="match status" value="1"/>
</dbReference>
<dbReference type="Gene3D" id="2.60.120.10">
    <property type="entry name" value="Jelly Rolls"/>
    <property type="match status" value="1"/>
</dbReference>
<dbReference type="OrthoDB" id="290916at2"/>
<dbReference type="Proteomes" id="UP000199323">
    <property type="component" value="Unassembled WGS sequence"/>
</dbReference>
<proteinExistence type="predicted"/>
<keyword evidence="3" id="KW-1185">Reference proteome</keyword>
<dbReference type="STRING" id="380248.SAMN05216251_111164"/>
<evidence type="ECO:0000313" key="2">
    <source>
        <dbReference type="EMBL" id="SFF31874.1"/>
    </source>
</evidence>
<dbReference type="CDD" id="cd00038">
    <property type="entry name" value="CAP_ED"/>
    <property type="match status" value="1"/>
</dbReference>
<name>A0A1I2HP02_9ACTN</name>